<dbReference type="Pfam" id="PF01381">
    <property type="entry name" value="HTH_3"/>
    <property type="match status" value="1"/>
</dbReference>
<dbReference type="InterPro" id="IPR010982">
    <property type="entry name" value="Lambda_DNA-bd_dom_sf"/>
</dbReference>
<keyword evidence="1" id="KW-0238">DNA-binding</keyword>
<evidence type="ECO:0000256" key="1">
    <source>
        <dbReference type="ARBA" id="ARBA00023125"/>
    </source>
</evidence>
<evidence type="ECO:0000313" key="4">
    <source>
        <dbReference type="Proteomes" id="UP000220341"/>
    </source>
</evidence>
<dbReference type="GO" id="GO:0005829">
    <property type="term" value="C:cytosol"/>
    <property type="evidence" value="ECO:0007669"/>
    <property type="project" value="TreeGrafter"/>
</dbReference>
<reference evidence="3 4" key="1">
    <citation type="submission" date="2017-09" db="EMBL/GenBank/DDBJ databases">
        <title>Large-scale bioinformatics analysis of Bacillus genomes uncovers conserved roles of natural products in bacterial physiology.</title>
        <authorList>
            <consortium name="Agbiome Team Llc"/>
            <person name="Bleich R.M."/>
            <person name="Kirk G.J."/>
            <person name="Santa Maria K.C."/>
            <person name="Allen S.E."/>
            <person name="Farag S."/>
            <person name="Shank E.A."/>
            <person name="Bowers A."/>
        </authorList>
    </citation>
    <scope>NUCLEOTIDE SEQUENCE [LARGE SCALE GENOMIC DNA]</scope>
    <source>
        <strain evidence="3 4">AFS003013</strain>
    </source>
</reference>
<dbReference type="GO" id="GO:0003677">
    <property type="term" value="F:DNA binding"/>
    <property type="evidence" value="ECO:0007669"/>
    <property type="project" value="UniProtKB-KW"/>
</dbReference>
<dbReference type="PANTHER" id="PTHR46797">
    <property type="entry name" value="HTH-TYPE TRANSCRIPTIONAL REGULATOR"/>
    <property type="match status" value="1"/>
</dbReference>
<dbReference type="SMART" id="SM00530">
    <property type="entry name" value="HTH_XRE"/>
    <property type="match status" value="1"/>
</dbReference>
<dbReference type="GO" id="GO:0003700">
    <property type="term" value="F:DNA-binding transcription factor activity"/>
    <property type="evidence" value="ECO:0007669"/>
    <property type="project" value="TreeGrafter"/>
</dbReference>
<dbReference type="PANTHER" id="PTHR46797:SF1">
    <property type="entry name" value="METHYLPHOSPHONATE SYNTHASE"/>
    <property type="match status" value="1"/>
</dbReference>
<dbReference type="PROSITE" id="PS50943">
    <property type="entry name" value="HTH_CROC1"/>
    <property type="match status" value="1"/>
</dbReference>
<dbReference type="Proteomes" id="UP000220341">
    <property type="component" value="Unassembled WGS sequence"/>
</dbReference>
<name>A0AAE5P3P6_PRIMG</name>
<proteinExistence type="predicted"/>
<protein>
    <recommendedName>
        <fullName evidence="2">HTH cro/C1-type domain-containing protein</fullName>
    </recommendedName>
</protein>
<evidence type="ECO:0000313" key="3">
    <source>
        <dbReference type="EMBL" id="PES33054.1"/>
    </source>
</evidence>
<dbReference type="CDD" id="cd00093">
    <property type="entry name" value="HTH_XRE"/>
    <property type="match status" value="1"/>
</dbReference>
<dbReference type="SUPFAM" id="SSF47413">
    <property type="entry name" value="lambda repressor-like DNA-binding domains"/>
    <property type="match status" value="1"/>
</dbReference>
<feature type="domain" description="HTH cro/C1-type" evidence="2">
    <location>
        <begin position="12"/>
        <end position="66"/>
    </location>
</feature>
<dbReference type="InterPro" id="IPR001387">
    <property type="entry name" value="Cro/C1-type_HTH"/>
</dbReference>
<accession>A0AAE5P3P6</accession>
<evidence type="ECO:0000259" key="2">
    <source>
        <dbReference type="PROSITE" id="PS50943"/>
    </source>
</evidence>
<dbReference type="RefSeq" id="WP_098278709.1">
    <property type="nucleotide sequence ID" value="NZ_JBALOF010000288.1"/>
</dbReference>
<dbReference type="Gene3D" id="1.10.260.40">
    <property type="entry name" value="lambda repressor-like DNA-binding domains"/>
    <property type="match status" value="1"/>
</dbReference>
<organism evidence="3 4">
    <name type="scientific">Priestia megaterium</name>
    <name type="common">Bacillus megaterium</name>
    <dbReference type="NCBI Taxonomy" id="1404"/>
    <lineage>
        <taxon>Bacteria</taxon>
        <taxon>Bacillati</taxon>
        <taxon>Bacillota</taxon>
        <taxon>Bacilli</taxon>
        <taxon>Bacillales</taxon>
        <taxon>Bacillaceae</taxon>
        <taxon>Priestia</taxon>
    </lineage>
</organism>
<comment type="caution">
    <text evidence="3">The sequence shown here is derived from an EMBL/GenBank/DDBJ whole genome shotgun (WGS) entry which is preliminary data.</text>
</comment>
<sequence length="136" mass="15447">MDELKKYIGTKIKEYRKSLGMTTVELGKLSNTSQTTISAIERGTRFGTFESMLKICEVLGITLYDILPSEQSENLNVPQVHNERIALILDRLSSEDIEVTETLVINDMSLLRTLNKLTPNQKRHLSNHLNSIINND</sequence>
<dbReference type="InterPro" id="IPR050807">
    <property type="entry name" value="TransReg_Diox_bact_type"/>
</dbReference>
<gene>
    <name evidence="3" type="ORF">CN497_21735</name>
</gene>
<dbReference type="AlphaFoldDB" id="A0AAE5P3P6"/>
<dbReference type="EMBL" id="NTYW01000038">
    <property type="protein sequence ID" value="PES33054.1"/>
    <property type="molecule type" value="Genomic_DNA"/>
</dbReference>